<feature type="transmembrane region" description="Helical" evidence="6">
    <location>
        <begin position="96"/>
        <end position="115"/>
    </location>
</feature>
<evidence type="ECO:0000256" key="3">
    <source>
        <dbReference type="ARBA" id="ARBA00022989"/>
    </source>
</evidence>
<dbReference type="GO" id="GO:0005886">
    <property type="term" value="C:plasma membrane"/>
    <property type="evidence" value="ECO:0007669"/>
    <property type="project" value="TreeGrafter"/>
</dbReference>
<dbReference type="OrthoDB" id="2585655at2759"/>
<dbReference type="PANTHER" id="PTHR23502:SF34">
    <property type="entry name" value="PROTEIN HOL1"/>
    <property type="match status" value="1"/>
</dbReference>
<feature type="transmembrane region" description="Helical" evidence="6">
    <location>
        <begin position="392"/>
        <end position="417"/>
    </location>
</feature>
<evidence type="ECO:0000313" key="9">
    <source>
        <dbReference type="Proteomes" id="UP000053259"/>
    </source>
</evidence>
<dbReference type="PROSITE" id="PS50850">
    <property type="entry name" value="MFS"/>
    <property type="match status" value="1"/>
</dbReference>
<dbReference type="InParanoid" id="A0A0D1YU93"/>
<keyword evidence="3 6" id="KW-1133">Transmembrane helix</keyword>
<feature type="transmembrane region" description="Helical" evidence="6">
    <location>
        <begin position="459"/>
        <end position="481"/>
    </location>
</feature>
<dbReference type="STRING" id="253628.A0A0D1YU93"/>
<dbReference type="SUPFAM" id="SSF103473">
    <property type="entry name" value="MFS general substrate transporter"/>
    <property type="match status" value="1"/>
</dbReference>
<dbReference type="VEuPathDB" id="FungiDB:PV09_04557"/>
<name>A0A0D1YU93_9PEZI</name>
<evidence type="ECO:0000256" key="1">
    <source>
        <dbReference type="ARBA" id="ARBA00004141"/>
    </source>
</evidence>
<feature type="compositionally biased region" description="Acidic residues" evidence="5">
    <location>
        <begin position="10"/>
        <end position="19"/>
    </location>
</feature>
<dbReference type="HOGENOM" id="CLU_008455_13_6_1"/>
<evidence type="ECO:0000256" key="2">
    <source>
        <dbReference type="ARBA" id="ARBA00022692"/>
    </source>
</evidence>
<protein>
    <recommendedName>
        <fullName evidence="7">Major facilitator superfamily (MFS) profile domain-containing protein</fullName>
    </recommendedName>
</protein>
<evidence type="ECO:0000259" key="7">
    <source>
        <dbReference type="PROSITE" id="PS50850"/>
    </source>
</evidence>
<dbReference type="EMBL" id="KN847541">
    <property type="protein sequence ID" value="KIW04252.1"/>
    <property type="molecule type" value="Genomic_DNA"/>
</dbReference>
<evidence type="ECO:0000256" key="6">
    <source>
        <dbReference type="SAM" id="Phobius"/>
    </source>
</evidence>
<dbReference type="InterPro" id="IPR011701">
    <property type="entry name" value="MFS"/>
</dbReference>
<dbReference type="Pfam" id="PF07690">
    <property type="entry name" value="MFS_1"/>
    <property type="match status" value="1"/>
</dbReference>
<dbReference type="Proteomes" id="UP000053259">
    <property type="component" value="Unassembled WGS sequence"/>
</dbReference>
<accession>A0A0D1YU93</accession>
<dbReference type="RefSeq" id="XP_016214121.1">
    <property type="nucleotide sequence ID" value="XM_016357919.1"/>
</dbReference>
<feature type="transmembrane region" description="Helical" evidence="6">
    <location>
        <begin position="429"/>
        <end position="447"/>
    </location>
</feature>
<feature type="transmembrane region" description="Helical" evidence="6">
    <location>
        <begin position="212"/>
        <end position="234"/>
    </location>
</feature>
<feature type="transmembrane region" description="Helical" evidence="6">
    <location>
        <begin position="364"/>
        <end position="386"/>
    </location>
</feature>
<feature type="transmembrane region" description="Helical" evidence="6">
    <location>
        <begin position="57"/>
        <end position="76"/>
    </location>
</feature>
<evidence type="ECO:0000313" key="8">
    <source>
        <dbReference type="EMBL" id="KIW04252.1"/>
    </source>
</evidence>
<dbReference type="GO" id="GO:0022857">
    <property type="term" value="F:transmembrane transporter activity"/>
    <property type="evidence" value="ECO:0007669"/>
    <property type="project" value="InterPro"/>
</dbReference>
<gene>
    <name evidence="8" type="ORF">PV09_04557</name>
</gene>
<keyword evidence="4 6" id="KW-0472">Membrane</keyword>
<dbReference type="AlphaFoldDB" id="A0A0D1YU93"/>
<organism evidence="8 9">
    <name type="scientific">Verruconis gallopava</name>
    <dbReference type="NCBI Taxonomy" id="253628"/>
    <lineage>
        <taxon>Eukaryota</taxon>
        <taxon>Fungi</taxon>
        <taxon>Dikarya</taxon>
        <taxon>Ascomycota</taxon>
        <taxon>Pezizomycotina</taxon>
        <taxon>Dothideomycetes</taxon>
        <taxon>Pleosporomycetidae</taxon>
        <taxon>Venturiales</taxon>
        <taxon>Sympoventuriaceae</taxon>
        <taxon>Verruconis</taxon>
    </lineage>
</organism>
<dbReference type="GeneID" id="27312530"/>
<feature type="domain" description="Major facilitator superfamily (MFS) profile" evidence="7">
    <location>
        <begin position="58"/>
        <end position="483"/>
    </location>
</feature>
<comment type="subcellular location">
    <subcellularLocation>
        <location evidence="1">Membrane</location>
        <topology evidence="1">Multi-pass membrane protein</topology>
    </subcellularLocation>
</comment>
<feature type="transmembrane region" description="Helical" evidence="6">
    <location>
        <begin position="187"/>
        <end position="206"/>
    </location>
</feature>
<proteinExistence type="predicted"/>
<dbReference type="PANTHER" id="PTHR23502">
    <property type="entry name" value="MAJOR FACILITATOR SUPERFAMILY"/>
    <property type="match status" value="1"/>
</dbReference>
<keyword evidence="2 6" id="KW-0812">Transmembrane</keyword>
<feature type="transmembrane region" description="Helical" evidence="6">
    <location>
        <begin position="153"/>
        <end position="175"/>
    </location>
</feature>
<feature type="region of interest" description="Disordered" evidence="5">
    <location>
        <begin position="1"/>
        <end position="42"/>
    </location>
</feature>
<dbReference type="Gene3D" id="1.20.1250.20">
    <property type="entry name" value="MFS general substrate transporter like domains"/>
    <property type="match status" value="1"/>
</dbReference>
<reference evidence="8 9" key="1">
    <citation type="submission" date="2015-01" db="EMBL/GenBank/DDBJ databases">
        <title>The Genome Sequence of Ochroconis gallopava CBS43764.</title>
        <authorList>
            <consortium name="The Broad Institute Genomics Platform"/>
            <person name="Cuomo C."/>
            <person name="de Hoog S."/>
            <person name="Gorbushina A."/>
            <person name="Stielow B."/>
            <person name="Teixiera M."/>
            <person name="Abouelleil A."/>
            <person name="Chapman S.B."/>
            <person name="Priest M."/>
            <person name="Young S.K."/>
            <person name="Wortman J."/>
            <person name="Nusbaum C."/>
            <person name="Birren B."/>
        </authorList>
    </citation>
    <scope>NUCLEOTIDE SEQUENCE [LARGE SCALE GENOMIC DNA]</scope>
    <source>
        <strain evidence="8 9">CBS 43764</strain>
    </source>
</reference>
<evidence type="ECO:0000256" key="5">
    <source>
        <dbReference type="SAM" id="MobiDB-lite"/>
    </source>
</evidence>
<sequence length="509" mass="56706">MPNMEKEPVAEDVADIEVDGSEKAPAQKTTKDGILLVPQPSDDPEQPLNWSWRKKHLALVVLILETFMVKYTATFIAPGAHTLAADFHTTAVKGTYLASATSIVPAVAPLIWIPLSQRIGRRPVLLMGTLFSMLFNIGLARSQTYAQALICRLFGYGTASAGLCITPAAISDMFFFHEKGTRMGLNAYLMVVAPYLGGVTGGSIQYNPHLGWRWAMYIAAIMYAFLFVAIFLCVPETIWEPKAQGSSQEPEKKSFYKKLGFRTPNPKESWAATFGRPYPMFAYPAVLLPSLWFSVCYMSEVANTAGFPLRFGKGSKYNFNTQQVGFCSFSGFIGCSLAEWTAGPVLDFIAKRHLRKGKVWRPEVLLKVCWTGVVTIPAGLLLYGLMLNYSDSWVGTLAGISIYAFGQEVLVTVIMTYMCDCYPKHASEVAIVFQFTLNVMAYHPPFYTPLWIEATSPKVPYIVYAVLPLVLFPVCIGVIMWKGPEIRRKGPWGKVIYKDDEMEEDRVLQ</sequence>
<evidence type="ECO:0000256" key="4">
    <source>
        <dbReference type="ARBA" id="ARBA00023136"/>
    </source>
</evidence>
<keyword evidence="9" id="KW-1185">Reference proteome</keyword>
<dbReference type="InterPro" id="IPR036259">
    <property type="entry name" value="MFS_trans_sf"/>
</dbReference>
<dbReference type="InterPro" id="IPR020846">
    <property type="entry name" value="MFS_dom"/>
</dbReference>
<feature type="transmembrane region" description="Helical" evidence="6">
    <location>
        <begin position="124"/>
        <end position="141"/>
    </location>
</feature>